<dbReference type="Proteomes" id="UP000603865">
    <property type="component" value="Unassembled WGS sequence"/>
</dbReference>
<dbReference type="RefSeq" id="WP_189088089.1">
    <property type="nucleotide sequence ID" value="NZ_BMQL01000002.1"/>
</dbReference>
<keyword evidence="3" id="KW-1185">Reference proteome</keyword>
<evidence type="ECO:0000313" key="3">
    <source>
        <dbReference type="Proteomes" id="UP000603865"/>
    </source>
</evidence>
<reference evidence="2" key="1">
    <citation type="journal article" date="2014" name="Int. J. Syst. Evol. Microbiol.">
        <title>Complete genome sequence of Corynebacterium casei LMG S-19264T (=DSM 44701T), isolated from a smear-ripened cheese.</title>
        <authorList>
            <consortium name="US DOE Joint Genome Institute (JGI-PGF)"/>
            <person name="Walter F."/>
            <person name="Albersmeier A."/>
            <person name="Kalinowski J."/>
            <person name="Ruckert C."/>
        </authorList>
    </citation>
    <scope>NUCLEOTIDE SEQUENCE</scope>
    <source>
        <strain evidence="2">JCM 31311</strain>
    </source>
</reference>
<evidence type="ECO:0000313" key="2">
    <source>
        <dbReference type="EMBL" id="GGQ97017.1"/>
    </source>
</evidence>
<feature type="region of interest" description="Disordered" evidence="1">
    <location>
        <begin position="61"/>
        <end position="80"/>
    </location>
</feature>
<proteinExistence type="predicted"/>
<dbReference type="EMBL" id="BMQL01000002">
    <property type="protein sequence ID" value="GGQ97017.1"/>
    <property type="molecule type" value="Genomic_DNA"/>
</dbReference>
<dbReference type="AlphaFoldDB" id="A0A918BX08"/>
<protein>
    <submittedName>
        <fullName evidence="2">Uncharacterized protein</fullName>
    </submittedName>
</protein>
<organism evidence="2 3">
    <name type="scientific">Deinococcus ruber</name>
    <dbReference type="NCBI Taxonomy" id="1848197"/>
    <lineage>
        <taxon>Bacteria</taxon>
        <taxon>Thermotogati</taxon>
        <taxon>Deinococcota</taxon>
        <taxon>Deinococci</taxon>
        <taxon>Deinococcales</taxon>
        <taxon>Deinococcaceae</taxon>
        <taxon>Deinococcus</taxon>
    </lineage>
</organism>
<comment type="caution">
    <text evidence="2">The sequence shown here is derived from an EMBL/GenBank/DDBJ whole genome shotgun (WGS) entry which is preliminary data.</text>
</comment>
<reference evidence="2" key="2">
    <citation type="submission" date="2020-09" db="EMBL/GenBank/DDBJ databases">
        <authorList>
            <person name="Sun Q."/>
            <person name="Ohkuma M."/>
        </authorList>
    </citation>
    <scope>NUCLEOTIDE SEQUENCE</scope>
    <source>
        <strain evidence="2">JCM 31311</strain>
    </source>
</reference>
<name>A0A918BX08_9DEIO</name>
<gene>
    <name evidence="2" type="ORF">GCM10008957_06660</name>
</gene>
<accession>A0A918BX08</accession>
<feature type="compositionally biased region" description="Basic and acidic residues" evidence="1">
    <location>
        <begin position="71"/>
        <end position="80"/>
    </location>
</feature>
<sequence>MSDETNAVGNVVDAAKNKVNELADRARAAGHEVASQVGNNPLDNAADKAMAAEDHLKADVHHAEANASMGEAKKDVSRDS</sequence>
<evidence type="ECO:0000256" key="1">
    <source>
        <dbReference type="SAM" id="MobiDB-lite"/>
    </source>
</evidence>